<name>A0A226E6J4_FOLCA</name>
<dbReference type="EMBL" id="LNIX01000006">
    <property type="protein sequence ID" value="OXA52501.1"/>
    <property type="molecule type" value="Genomic_DNA"/>
</dbReference>
<reference evidence="1 2" key="1">
    <citation type="submission" date="2015-12" db="EMBL/GenBank/DDBJ databases">
        <title>The genome of Folsomia candida.</title>
        <authorList>
            <person name="Faddeeva A."/>
            <person name="Derks M.F."/>
            <person name="Anvar Y."/>
            <person name="Smit S."/>
            <person name="Van Straalen N."/>
            <person name="Roelofs D."/>
        </authorList>
    </citation>
    <scope>NUCLEOTIDE SEQUENCE [LARGE SCALE GENOMIC DNA]</scope>
    <source>
        <strain evidence="1 2">VU population</strain>
        <tissue evidence="1">Whole body</tissue>
    </source>
</reference>
<proteinExistence type="predicted"/>
<dbReference type="AlphaFoldDB" id="A0A226E6J4"/>
<keyword evidence="2" id="KW-1185">Reference proteome</keyword>
<evidence type="ECO:0000313" key="2">
    <source>
        <dbReference type="Proteomes" id="UP000198287"/>
    </source>
</evidence>
<comment type="caution">
    <text evidence="1">The sequence shown here is derived from an EMBL/GenBank/DDBJ whole genome shotgun (WGS) entry which is preliminary data.</text>
</comment>
<accession>A0A226E6J4</accession>
<organism evidence="1 2">
    <name type="scientific">Folsomia candida</name>
    <name type="common">Springtail</name>
    <dbReference type="NCBI Taxonomy" id="158441"/>
    <lineage>
        <taxon>Eukaryota</taxon>
        <taxon>Metazoa</taxon>
        <taxon>Ecdysozoa</taxon>
        <taxon>Arthropoda</taxon>
        <taxon>Hexapoda</taxon>
        <taxon>Collembola</taxon>
        <taxon>Entomobryomorpha</taxon>
        <taxon>Isotomoidea</taxon>
        <taxon>Isotomidae</taxon>
        <taxon>Proisotominae</taxon>
        <taxon>Folsomia</taxon>
    </lineage>
</organism>
<gene>
    <name evidence="1" type="ORF">Fcan01_12058</name>
</gene>
<sequence>MHSSVSILVNCLPFKFQNKMEPSPKQQKFEVEIDLPDSGIQPTKFFFEDEHGQLVIIKKVLPLTAGQDDDEPQLEVHPSRFVLNKFVPRPITSLIPAQKTTMRAIFNYVKRRLGYTQDEEMFKDVDEEMDTLLRSGQTVTVTWTNNKAETVNTKVGLTSGQIQFRDSNNLLKHICHQKHCWKQATANYKCREHDPTSTTTIWLKRDSQNKDVQSYVLVASKSHKPDFMMDFETSLGMETWCKAENRYIQQRKAKESKPIWISVMEWKVKGEDEARIFFQTLGFAVHLIFQIINTTEAEPQKKLMLIKERFTIDRIRWDLVRQLLQEMNISIGLEGKSQLPNPDQSPLIPCTGIRRLVTDKWVYMKFAERSDTVTEVYVGKTTHDAAHRHTPISKRHPANDTGYGLFQVFEGTSETDVMEGVAQVAVAFCQILGGTLDNRKIQMENVRIENDRIWSTIHLDQLKIIVEYLCSQKLKIDILNFDVENINFKLVFDTVNPNRLLK</sequence>
<dbReference type="Proteomes" id="UP000198287">
    <property type="component" value="Unassembled WGS sequence"/>
</dbReference>
<protein>
    <submittedName>
        <fullName evidence="1">Uncharacterized protein</fullName>
    </submittedName>
</protein>
<evidence type="ECO:0000313" key="1">
    <source>
        <dbReference type="EMBL" id="OXA52501.1"/>
    </source>
</evidence>